<keyword evidence="17" id="KW-0739">Sodium transport</keyword>
<dbReference type="InterPro" id="IPR059000">
    <property type="entry name" value="ATPase_P-type_domA"/>
</dbReference>
<dbReference type="AlphaFoldDB" id="A0A1Y1YB35"/>
<dbReference type="Pfam" id="PF00689">
    <property type="entry name" value="Cation_ATPase_C"/>
    <property type="match status" value="1"/>
</dbReference>
<evidence type="ECO:0000256" key="17">
    <source>
        <dbReference type="ARBA" id="ARBA00023201"/>
    </source>
</evidence>
<evidence type="ECO:0000256" key="4">
    <source>
        <dbReference type="ARBA" id="ARBA00022475"/>
    </source>
</evidence>
<dbReference type="InterPro" id="IPR023299">
    <property type="entry name" value="ATPase_P-typ_cyto_dom_N"/>
</dbReference>
<dbReference type="EC" id="7.2.2.3" evidence="19"/>
<dbReference type="GO" id="GO:0006813">
    <property type="term" value="P:potassium ion transport"/>
    <property type="evidence" value="ECO:0007669"/>
    <property type="project" value="UniProtKB-KW"/>
</dbReference>
<keyword evidence="5" id="KW-0633">Potassium transport</keyword>
<dbReference type="PROSITE" id="PS00154">
    <property type="entry name" value="ATPASE_E1_E2"/>
    <property type="match status" value="1"/>
</dbReference>
<evidence type="ECO:0000256" key="21">
    <source>
        <dbReference type="ARBA" id="ARBA00049499"/>
    </source>
</evidence>
<dbReference type="SFLD" id="SFLDS00003">
    <property type="entry name" value="Haloacid_Dehalogenase"/>
    <property type="match status" value="1"/>
</dbReference>
<evidence type="ECO:0000256" key="7">
    <source>
        <dbReference type="ARBA" id="ARBA00022723"/>
    </source>
</evidence>
<protein>
    <recommendedName>
        <fullName evidence="19">P-type Na(+) transporter</fullName>
        <ecNumber evidence="19">7.2.2.3</ecNumber>
    </recommendedName>
</protein>
<dbReference type="Pfam" id="PF00690">
    <property type="entry name" value="Cation_ATPase_N"/>
    <property type="match status" value="1"/>
</dbReference>
<dbReference type="SUPFAM" id="SSF81653">
    <property type="entry name" value="Calcium ATPase, transduction domain A"/>
    <property type="match status" value="1"/>
</dbReference>
<feature type="transmembrane region" description="Helical" evidence="22">
    <location>
        <begin position="254"/>
        <end position="275"/>
    </location>
</feature>
<evidence type="ECO:0000256" key="9">
    <source>
        <dbReference type="ARBA" id="ARBA00022840"/>
    </source>
</evidence>
<evidence type="ECO:0000256" key="2">
    <source>
        <dbReference type="ARBA" id="ARBA00004651"/>
    </source>
</evidence>
<evidence type="ECO:0000256" key="16">
    <source>
        <dbReference type="ARBA" id="ARBA00023136"/>
    </source>
</evidence>
<keyword evidence="16 22" id="KW-0472">Membrane</keyword>
<dbReference type="NCBIfam" id="TIGR01494">
    <property type="entry name" value="ATPase_P-type"/>
    <property type="match status" value="2"/>
</dbReference>
<accession>A0A1Y1YB35</accession>
<dbReference type="InterPro" id="IPR006414">
    <property type="entry name" value="P-type_ATPase_IID"/>
</dbReference>
<evidence type="ECO:0000313" key="24">
    <source>
        <dbReference type="EMBL" id="ORX95125.1"/>
    </source>
</evidence>
<evidence type="ECO:0000256" key="18">
    <source>
        <dbReference type="ARBA" id="ARBA00035017"/>
    </source>
</evidence>
<dbReference type="InterPro" id="IPR001757">
    <property type="entry name" value="P_typ_ATPase"/>
</dbReference>
<keyword evidence="11" id="KW-0630">Potassium</keyword>
<keyword evidence="3" id="KW-0813">Transport</keyword>
<gene>
    <name evidence="24" type="ORF">K493DRAFT_283100</name>
</gene>
<dbReference type="Proteomes" id="UP000193498">
    <property type="component" value="Unassembled WGS sequence"/>
</dbReference>
<dbReference type="SUPFAM" id="SSF81665">
    <property type="entry name" value="Calcium ATPase, transmembrane domain M"/>
    <property type="match status" value="1"/>
</dbReference>
<keyword evidence="8" id="KW-0547">Nucleotide-binding</keyword>
<comment type="caution">
    <text evidence="24">The sequence shown here is derived from an EMBL/GenBank/DDBJ whole genome shotgun (WGS) entry which is preliminary data.</text>
</comment>
<dbReference type="GO" id="GO:0005524">
    <property type="term" value="F:ATP binding"/>
    <property type="evidence" value="ECO:0007669"/>
    <property type="project" value="UniProtKB-KW"/>
</dbReference>
<keyword evidence="14" id="KW-0915">Sodium</keyword>
<feature type="transmembrane region" description="Helical" evidence="22">
    <location>
        <begin position="92"/>
        <end position="111"/>
    </location>
</feature>
<keyword evidence="25" id="KW-1185">Reference proteome</keyword>
<dbReference type="InterPro" id="IPR006068">
    <property type="entry name" value="ATPase_P-typ_cation-transptr_C"/>
</dbReference>
<dbReference type="Gene3D" id="3.40.1110.10">
    <property type="entry name" value="Calcium-transporting ATPase, cytoplasmic domain N"/>
    <property type="match status" value="1"/>
</dbReference>
<evidence type="ECO:0000256" key="11">
    <source>
        <dbReference type="ARBA" id="ARBA00022958"/>
    </source>
</evidence>
<reference evidence="24 25" key="1">
    <citation type="submission" date="2016-07" db="EMBL/GenBank/DDBJ databases">
        <title>Pervasive Adenine N6-methylation of Active Genes in Fungi.</title>
        <authorList>
            <consortium name="DOE Joint Genome Institute"/>
            <person name="Mondo S.J."/>
            <person name="Dannebaum R.O."/>
            <person name="Kuo R.C."/>
            <person name="Labutti K."/>
            <person name="Haridas S."/>
            <person name="Kuo A."/>
            <person name="Salamov A."/>
            <person name="Ahrendt S.R."/>
            <person name="Lipzen A."/>
            <person name="Sullivan W."/>
            <person name="Andreopoulos W.B."/>
            <person name="Clum A."/>
            <person name="Lindquist E."/>
            <person name="Daum C."/>
            <person name="Ramamoorthy G.K."/>
            <person name="Gryganskyi A."/>
            <person name="Culley D."/>
            <person name="Magnuson J.K."/>
            <person name="James T.Y."/>
            <person name="O'Malley M.A."/>
            <person name="Stajich J.E."/>
            <person name="Spatafora J.W."/>
            <person name="Visel A."/>
            <person name="Grigoriev I.V."/>
        </authorList>
    </citation>
    <scope>NUCLEOTIDE SEQUENCE [LARGE SCALE GENOMIC DNA]</scope>
    <source>
        <strain evidence="24 25">CBS 931.73</strain>
    </source>
</reference>
<evidence type="ECO:0000256" key="10">
    <source>
        <dbReference type="ARBA" id="ARBA00022842"/>
    </source>
</evidence>
<feature type="transmembrane region" description="Helical" evidence="22">
    <location>
        <begin position="68"/>
        <end position="86"/>
    </location>
</feature>
<dbReference type="Gene3D" id="3.40.50.1000">
    <property type="entry name" value="HAD superfamily/HAD-like"/>
    <property type="match status" value="1"/>
</dbReference>
<sequence length="1003" mass="109545">MARPDATANSPAAPYHTYDVRKVVEVLNTCIEDGLTPQEVVSRTEKYGPNQMNGDGGVNPWKVLLRQLANYLTVILIIAMGVAFSVKDWVEGAVVAFVIVLNTTIGFFQEYRAEKTMDSLRKMASPTSHVVRDGHQIHVSTTEVVPGDILLFENGDVIGADCRLFESFNLEVDEALLTGESVPVPKTLELVQDPEEPIGDRRNMVYASTTVTKGRGKGIVTATGMESEIGKIAKRLLESGSSGKTALQRSLDKMALVLFGLAILLALIVFGVNKFKISGDVAIYAISVGIAVIPEGLIAVVTLTMAAGVRTMATNKAIVRQLSALEALGSVTNICSDKTGTLTQSKMVLTKAYLPGDGYYEISGKGFNPEGEIFQLGELTQDELAEVSMSGPGPNARKISKDNMSTTMRRMIQVSALCNMAVIKQDKKSNQWIGIGDPTETALQVFATKLGSGKPALTKEVDGQRALFDIHAEFAFESTVKRMSVVYTEANSGKHIAFLKGATERVIDCCTRVRVGDKEVMIEKKEELLQMVGSKVDTLASNGLRVLSLAYRYIEPQLSETHPDYWERDQVDKNMVFLGLVGIYDPPRAESKDAVRECYKAGIRVHMLTGDHPATATAIAREVAILPADYQASKESAKLVMTATEFDSLTNEEVDNLPQLPHVIARCSPDTKVKMIEALHRRKKVAAMTGDGVNDSPSLKIANIGIAMGMGGSDVAKNASDIVLTDDNFSTIVRAVAEGRRIFTNIQKFVLHLMSTNVSEIIALIIGLAFIDVDGKSVNPMSPVQILFLNMVTSSPPAMSLGLEPANPLTMRVPPRQAKGGLFTHEAIADIILYGTVMGLIALADFVLVVYAFGDGSLGTECSRTYSDSCDAVFRARGTIFTTLTLLFLIHAYNCRSLRQPQWLPKSLPGLFENKALVGSFTLGVILIFPILYIPYLNTEIFRHKALTWEWSIVAVSVVIFIVFSEFYKFLKRTFLKSRVIVMDENDDKEEEINEKPPAAYTA</sequence>
<dbReference type="STRING" id="1314790.A0A1Y1YB35"/>
<dbReference type="PRINTS" id="PR00119">
    <property type="entry name" value="CATATPASE"/>
</dbReference>
<evidence type="ECO:0000256" key="20">
    <source>
        <dbReference type="ARBA" id="ARBA00048599"/>
    </source>
</evidence>
<dbReference type="InterPro" id="IPR044492">
    <property type="entry name" value="P_typ_ATPase_HD_dom"/>
</dbReference>
<dbReference type="OrthoDB" id="116380at2759"/>
<feature type="transmembrane region" description="Helical" evidence="22">
    <location>
        <begin position="831"/>
        <end position="854"/>
    </location>
</feature>
<dbReference type="Pfam" id="PF00122">
    <property type="entry name" value="E1-E2_ATPase"/>
    <property type="match status" value="1"/>
</dbReference>
<dbReference type="PRINTS" id="PR00121">
    <property type="entry name" value="NAKATPASE"/>
</dbReference>
<dbReference type="Gene3D" id="1.20.1110.10">
    <property type="entry name" value="Calcium-transporting ATPase, transmembrane domain"/>
    <property type="match status" value="1"/>
</dbReference>
<evidence type="ECO:0000256" key="19">
    <source>
        <dbReference type="ARBA" id="ARBA00035029"/>
    </source>
</evidence>
<organism evidence="24 25">
    <name type="scientific">Basidiobolus meristosporus CBS 931.73</name>
    <dbReference type="NCBI Taxonomy" id="1314790"/>
    <lineage>
        <taxon>Eukaryota</taxon>
        <taxon>Fungi</taxon>
        <taxon>Fungi incertae sedis</taxon>
        <taxon>Zoopagomycota</taxon>
        <taxon>Entomophthoromycotina</taxon>
        <taxon>Basidiobolomycetes</taxon>
        <taxon>Basidiobolales</taxon>
        <taxon>Basidiobolaceae</taxon>
        <taxon>Basidiobolus</taxon>
    </lineage>
</organism>
<comment type="cofactor">
    <cofactor evidence="1">
        <name>Mg(2+)</name>
        <dbReference type="ChEBI" id="CHEBI:18420"/>
    </cofactor>
</comment>
<dbReference type="Gene3D" id="2.70.150.10">
    <property type="entry name" value="Calcium-transporting ATPase, cytoplasmic transduction domain A"/>
    <property type="match status" value="1"/>
</dbReference>
<comment type="catalytic activity">
    <reaction evidence="20">
        <text>K(+)(in) + ATP + H2O = K(+)(out) + ADP + phosphate + H(+)</text>
        <dbReference type="Rhea" id="RHEA:75815"/>
        <dbReference type="ChEBI" id="CHEBI:15377"/>
        <dbReference type="ChEBI" id="CHEBI:15378"/>
        <dbReference type="ChEBI" id="CHEBI:29103"/>
        <dbReference type="ChEBI" id="CHEBI:30616"/>
        <dbReference type="ChEBI" id="CHEBI:43474"/>
        <dbReference type="ChEBI" id="CHEBI:456216"/>
    </reaction>
</comment>
<dbReference type="InterPro" id="IPR023298">
    <property type="entry name" value="ATPase_P-typ_TM_dom_sf"/>
</dbReference>
<keyword evidence="7" id="KW-0479">Metal-binding</keyword>
<dbReference type="EMBL" id="MCFE01000185">
    <property type="protein sequence ID" value="ORX95125.1"/>
    <property type="molecule type" value="Genomic_DNA"/>
</dbReference>
<evidence type="ECO:0000256" key="12">
    <source>
        <dbReference type="ARBA" id="ARBA00022967"/>
    </source>
</evidence>
<comment type="subcellular location">
    <subcellularLocation>
        <location evidence="2">Cell membrane</location>
        <topology evidence="2">Multi-pass membrane protein</topology>
    </subcellularLocation>
</comment>
<dbReference type="SUPFAM" id="SSF56784">
    <property type="entry name" value="HAD-like"/>
    <property type="match status" value="1"/>
</dbReference>
<dbReference type="SMART" id="SM00831">
    <property type="entry name" value="Cation_ATPase_N"/>
    <property type="match status" value="1"/>
</dbReference>
<dbReference type="InParanoid" id="A0A1Y1YB35"/>
<evidence type="ECO:0000256" key="13">
    <source>
        <dbReference type="ARBA" id="ARBA00022989"/>
    </source>
</evidence>
<feature type="transmembrane region" description="Helical" evidence="22">
    <location>
        <begin position="948"/>
        <end position="968"/>
    </location>
</feature>
<evidence type="ECO:0000256" key="22">
    <source>
        <dbReference type="SAM" id="Phobius"/>
    </source>
</evidence>
<keyword evidence="13 22" id="KW-1133">Transmembrane helix</keyword>
<keyword evidence="6 22" id="KW-0812">Transmembrane</keyword>
<name>A0A1Y1YB35_9FUNG</name>
<dbReference type="InterPro" id="IPR018303">
    <property type="entry name" value="ATPase_P-typ_P_site"/>
</dbReference>
<evidence type="ECO:0000256" key="15">
    <source>
        <dbReference type="ARBA" id="ARBA00023065"/>
    </source>
</evidence>
<evidence type="ECO:0000256" key="1">
    <source>
        <dbReference type="ARBA" id="ARBA00001946"/>
    </source>
</evidence>
<dbReference type="FunFam" id="3.40.50.1000:FF:000047">
    <property type="entry name" value="Sodium P-type ATPase"/>
    <property type="match status" value="1"/>
</dbReference>
<keyword evidence="9" id="KW-0067">ATP-binding</keyword>
<evidence type="ECO:0000259" key="23">
    <source>
        <dbReference type="SMART" id="SM00831"/>
    </source>
</evidence>
<dbReference type="GO" id="GO:0005886">
    <property type="term" value="C:plasma membrane"/>
    <property type="evidence" value="ECO:0007669"/>
    <property type="project" value="UniProtKB-SubCell"/>
</dbReference>
<comment type="similarity">
    <text evidence="18">Belongs to the cation transport ATPase (P-type) (TC 3.A.3) family. Type IID subfamily.</text>
</comment>
<dbReference type="GO" id="GO:0046872">
    <property type="term" value="F:metal ion binding"/>
    <property type="evidence" value="ECO:0007669"/>
    <property type="project" value="UniProtKB-KW"/>
</dbReference>
<keyword evidence="4" id="KW-1003">Cell membrane</keyword>
<proteinExistence type="inferred from homology"/>
<evidence type="ECO:0000256" key="6">
    <source>
        <dbReference type="ARBA" id="ARBA00022692"/>
    </source>
</evidence>
<feature type="transmembrane region" description="Helical" evidence="22">
    <location>
        <begin position="916"/>
        <end position="936"/>
    </location>
</feature>
<comment type="catalytic activity">
    <reaction evidence="21">
        <text>Na(+)(in) + ATP + H2O = Na(+)(out) + ADP + phosphate + H(+)</text>
        <dbReference type="Rhea" id="RHEA:14633"/>
        <dbReference type="ChEBI" id="CHEBI:15377"/>
        <dbReference type="ChEBI" id="CHEBI:15378"/>
        <dbReference type="ChEBI" id="CHEBI:29101"/>
        <dbReference type="ChEBI" id="CHEBI:30616"/>
        <dbReference type="ChEBI" id="CHEBI:43474"/>
        <dbReference type="ChEBI" id="CHEBI:456216"/>
        <dbReference type="EC" id="7.2.2.3"/>
    </reaction>
    <physiologicalReaction direction="left-to-right" evidence="21">
        <dbReference type="Rhea" id="RHEA:14634"/>
    </physiologicalReaction>
</comment>
<dbReference type="SFLD" id="SFLDF00027">
    <property type="entry name" value="p-type_atpase"/>
    <property type="match status" value="1"/>
</dbReference>
<dbReference type="InterPro" id="IPR008250">
    <property type="entry name" value="ATPase_P-typ_transduc_dom_A_sf"/>
</dbReference>
<feature type="transmembrane region" description="Helical" evidence="22">
    <location>
        <begin position="783"/>
        <end position="803"/>
    </location>
</feature>
<dbReference type="GO" id="GO:0016887">
    <property type="term" value="F:ATP hydrolysis activity"/>
    <property type="evidence" value="ECO:0007669"/>
    <property type="project" value="InterPro"/>
</dbReference>
<dbReference type="InterPro" id="IPR004014">
    <property type="entry name" value="ATPase_P-typ_cation-transptr_N"/>
</dbReference>
<evidence type="ECO:0000256" key="8">
    <source>
        <dbReference type="ARBA" id="ARBA00022741"/>
    </source>
</evidence>
<dbReference type="InterPro" id="IPR036412">
    <property type="entry name" value="HAD-like_sf"/>
</dbReference>
<evidence type="ECO:0000256" key="5">
    <source>
        <dbReference type="ARBA" id="ARBA00022538"/>
    </source>
</evidence>
<dbReference type="SUPFAM" id="SSF81660">
    <property type="entry name" value="Metal cation-transporting ATPase, ATP-binding domain N"/>
    <property type="match status" value="1"/>
</dbReference>
<dbReference type="FunFam" id="3.40.50.1000:FF:000001">
    <property type="entry name" value="Phospholipid-transporting ATPase IC"/>
    <property type="match status" value="1"/>
</dbReference>
<dbReference type="NCBIfam" id="TIGR01523">
    <property type="entry name" value="ATPase-IID_K-Na"/>
    <property type="match status" value="1"/>
</dbReference>
<dbReference type="SFLD" id="SFLDG00002">
    <property type="entry name" value="C1.7:_P-type_atpase_like"/>
    <property type="match status" value="1"/>
</dbReference>
<evidence type="ECO:0000256" key="14">
    <source>
        <dbReference type="ARBA" id="ARBA00023053"/>
    </source>
</evidence>
<dbReference type="PANTHER" id="PTHR42861">
    <property type="entry name" value="CALCIUM-TRANSPORTING ATPASE"/>
    <property type="match status" value="1"/>
</dbReference>
<keyword evidence="15" id="KW-0406">Ion transport</keyword>
<evidence type="ECO:0000313" key="25">
    <source>
        <dbReference type="Proteomes" id="UP000193498"/>
    </source>
</evidence>
<dbReference type="FunCoup" id="A0A1Y1YB35">
    <property type="interactions" value="135"/>
</dbReference>
<evidence type="ECO:0000256" key="3">
    <source>
        <dbReference type="ARBA" id="ARBA00022448"/>
    </source>
</evidence>
<dbReference type="Pfam" id="PF13246">
    <property type="entry name" value="Cation_ATPase"/>
    <property type="match status" value="1"/>
</dbReference>
<feature type="transmembrane region" description="Helical" evidence="22">
    <location>
        <begin position="874"/>
        <end position="895"/>
    </location>
</feature>
<feature type="transmembrane region" description="Helical" evidence="22">
    <location>
        <begin position="281"/>
        <end position="306"/>
    </location>
</feature>
<dbReference type="InterPro" id="IPR023214">
    <property type="entry name" value="HAD_sf"/>
</dbReference>
<keyword evidence="12" id="KW-1278">Translocase</keyword>
<feature type="transmembrane region" description="Helical" evidence="22">
    <location>
        <begin position="749"/>
        <end position="771"/>
    </location>
</feature>
<keyword evidence="10" id="KW-0460">Magnesium</keyword>
<dbReference type="GO" id="GO:0008554">
    <property type="term" value="F:P-type sodium transporter activity"/>
    <property type="evidence" value="ECO:0007669"/>
    <property type="project" value="UniProtKB-EC"/>
</dbReference>
<dbReference type="FunFam" id="2.70.150.10:FF:000016">
    <property type="entry name" value="Calcium-transporting P-type ATPase putative"/>
    <property type="match status" value="1"/>
</dbReference>
<feature type="domain" description="Cation-transporting P-type ATPase N-terminal" evidence="23">
    <location>
        <begin position="14"/>
        <end position="88"/>
    </location>
</feature>